<keyword evidence="5 9" id="KW-0997">Cell inner membrane</keyword>
<proteinExistence type="inferred from homology"/>
<dbReference type="Proteomes" id="UP000219285">
    <property type="component" value="Chromosome"/>
</dbReference>
<comment type="subunit">
    <text evidence="9">Type II secretion is composed of four main components: the outer membrane complex, the inner membrane complex, the cytoplasmic secretion ATPase and the periplasm-spanning pseudopilus.</text>
</comment>
<dbReference type="Pfam" id="PF07963">
    <property type="entry name" value="N_methyl"/>
    <property type="match status" value="1"/>
</dbReference>
<dbReference type="InterPro" id="IPR003413">
    <property type="entry name" value="T2SS_GspI_C"/>
</dbReference>
<organism evidence="11 12">
    <name type="scientific">Alteromonas pelagimontana</name>
    <dbReference type="NCBI Taxonomy" id="1858656"/>
    <lineage>
        <taxon>Bacteria</taxon>
        <taxon>Pseudomonadati</taxon>
        <taxon>Pseudomonadota</taxon>
        <taxon>Gammaproteobacteria</taxon>
        <taxon>Alteromonadales</taxon>
        <taxon>Alteromonadaceae</taxon>
        <taxon>Alteromonas/Salinimonas group</taxon>
        <taxon>Alteromonas</taxon>
    </lineage>
</organism>
<evidence type="ECO:0000256" key="6">
    <source>
        <dbReference type="ARBA" id="ARBA00022692"/>
    </source>
</evidence>
<evidence type="ECO:0000256" key="4">
    <source>
        <dbReference type="ARBA" id="ARBA00022481"/>
    </source>
</evidence>
<dbReference type="AlphaFoldDB" id="A0A6M4MCP9"/>
<keyword evidence="12" id="KW-1185">Reference proteome</keyword>
<keyword evidence="4 9" id="KW-0488">Methylation</keyword>
<evidence type="ECO:0000256" key="2">
    <source>
        <dbReference type="ARBA" id="ARBA00008358"/>
    </source>
</evidence>
<dbReference type="Pfam" id="PF02501">
    <property type="entry name" value="T2SSI"/>
    <property type="match status" value="1"/>
</dbReference>
<evidence type="ECO:0000256" key="7">
    <source>
        <dbReference type="ARBA" id="ARBA00022989"/>
    </source>
</evidence>
<name>A0A6M4MCP9_9ALTE</name>
<dbReference type="EMBL" id="CP052766">
    <property type="protein sequence ID" value="QJR80817.1"/>
    <property type="molecule type" value="Genomic_DNA"/>
</dbReference>
<feature type="domain" description="Type II secretion system protein GspI C-terminal" evidence="10">
    <location>
        <begin position="46"/>
        <end position="123"/>
    </location>
</feature>
<dbReference type="PANTHER" id="PTHR38779:SF2">
    <property type="entry name" value="TYPE II SECRETION SYSTEM PROTEIN I-RELATED"/>
    <property type="match status" value="1"/>
</dbReference>
<dbReference type="PANTHER" id="PTHR38779">
    <property type="entry name" value="TYPE II SECRETION SYSTEM PROTEIN I-RELATED"/>
    <property type="match status" value="1"/>
</dbReference>
<dbReference type="KEGG" id="apel:CA267_008500"/>
<comment type="subcellular location">
    <subcellularLocation>
        <location evidence="1 9">Cell inner membrane</location>
        <topology evidence="1 9">Single-pass membrane protein</topology>
    </subcellularLocation>
</comment>
<gene>
    <name evidence="11" type="primary">gspI</name>
    <name evidence="11" type="ORF">CA267_008500</name>
</gene>
<protein>
    <recommendedName>
        <fullName evidence="9">Type II secretion system protein I</fullName>
        <shortName evidence="9">T2SS minor pseudopilin I</shortName>
    </recommendedName>
</protein>
<dbReference type="OrthoDB" id="6121517at2"/>
<keyword evidence="6 9" id="KW-0812">Transmembrane</keyword>
<dbReference type="InterPro" id="IPR012902">
    <property type="entry name" value="N_methyl_site"/>
</dbReference>
<dbReference type="GO" id="GO:0015627">
    <property type="term" value="C:type II protein secretion system complex"/>
    <property type="evidence" value="ECO:0007669"/>
    <property type="project" value="UniProtKB-UniRule"/>
</dbReference>
<accession>A0A6M4MCP9</accession>
<reference evidence="11 12" key="2">
    <citation type="submission" date="2020-04" db="EMBL/GenBank/DDBJ databases">
        <title>Complete genome sequence of Alteromonas pelagimontana 5.12T.</title>
        <authorList>
            <person name="Sinha R.K."/>
            <person name="Krishnan K.P."/>
            <person name="Kurian J.P."/>
        </authorList>
    </citation>
    <scope>NUCLEOTIDE SEQUENCE [LARGE SCALE GENOMIC DNA]</scope>
    <source>
        <strain evidence="11 12">5.12</strain>
    </source>
</reference>
<feature type="transmembrane region" description="Helical" evidence="9">
    <location>
        <begin position="12"/>
        <end position="32"/>
    </location>
</feature>
<sequence>MIPKRRSHQTGMTLLEVMVALLIFAVTGTAVMKAASEHLSSVGQIEEITFATWVADNRINQLKLAGVWPPKNNLKGSMEMADRTWYWLQTVKKTNDNDLRAVDIQVSLDQTYSGSLTTVTTFVAKPAQAVGGG</sequence>
<evidence type="ECO:0000256" key="9">
    <source>
        <dbReference type="RuleBase" id="RU368030"/>
    </source>
</evidence>
<comment type="similarity">
    <text evidence="2 9">Belongs to the GSP I family.</text>
</comment>
<evidence type="ECO:0000313" key="11">
    <source>
        <dbReference type="EMBL" id="QJR80817.1"/>
    </source>
</evidence>
<evidence type="ECO:0000313" key="12">
    <source>
        <dbReference type="Proteomes" id="UP000219285"/>
    </source>
</evidence>
<comment type="function">
    <text evidence="9">Component of the type II secretion system required for the energy-dependent secretion of extracellular factors such as proteases and toxins from the periplasm.</text>
</comment>
<evidence type="ECO:0000256" key="5">
    <source>
        <dbReference type="ARBA" id="ARBA00022519"/>
    </source>
</evidence>
<evidence type="ECO:0000256" key="3">
    <source>
        <dbReference type="ARBA" id="ARBA00022475"/>
    </source>
</evidence>
<dbReference type="GO" id="GO:0005886">
    <property type="term" value="C:plasma membrane"/>
    <property type="evidence" value="ECO:0007669"/>
    <property type="project" value="UniProtKB-SubCell"/>
</dbReference>
<dbReference type="GO" id="GO:0015628">
    <property type="term" value="P:protein secretion by the type II secretion system"/>
    <property type="evidence" value="ECO:0007669"/>
    <property type="project" value="UniProtKB-UniRule"/>
</dbReference>
<dbReference type="PROSITE" id="PS00409">
    <property type="entry name" value="PROKAR_NTER_METHYL"/>
    <property type="match status" value="1"/>
</dbReference>
<dbReference type="SUPFAM" id="SSF54523">
    <property type="entry name" value="Pili subunits"/>
    <property type="match status" value="1"/>
</dbReference>
<keyword evidence="8 9" id="KW-0472">Membrane</keyword>
<dbReference type="NCBIfam" id="TIGR02532">
    <property type="entry name" value="IV_pilin_GFxxxE"/>
    <property type="match status" value="1"/>
</dbReference>
<dbReference type="NCBIfam" id="TIGR01707">
    <property type="entry name" value="gspI"/>
    <property type="match status" value="1"/>
</dbReference>
<dbReference type="InterPro" id="IPR010052">
    <property type="entry name" value="T2SS_protein-GspI"/>
</dbReference>
<dbReference type="Gene3D" id="3.30.1300.30">
    <property type="entry name" value="GSPII I/J protein-like"/>
    <property type="match status" value="1"/>
</dbReference>
<keyword evidence="3" id="KW-1003">Cell membrane</keyword>
<reference evidence="12" key="1">
    <citation type="submission" date="2014-12" db="EMBL/GenBank/DDBJ databases">
        <title>Complete genome sequence of a multi-drug resistant Klebsiella pneumoniae.</title>
        <authorList>
            <person name="Hua X."/>
            <person name="Chen Q."/>
            <person name="Li X."/>
            <person name="Feng Y."/>
            <person name="Ruan Z."/>
            <person name="Yu Y."/>
        </authorList>
    </citation>
    <scope>NUCLEOTIDE SEQUENCE [LARGE SCALE GENOMIC DNA]</scope>
    <source>
        <strain evidence="12">5.12</strain>
    </source>
</reference>
<dbReference type="RefSeq" id="WP_075607886.1">
    <property type="nucleotide sequence ID" value="NZ_CP052766.1"/>
</dbReference>
<comment type="PTM">
    <text evidence="9">Cleaved by prepilin peptidase.</text>
</comment>
<keyword evidence="7 9" id="KW-1133">Transmembrane helix</keyword>
<dbReference type="InterPro" id="IPR045584">
    <property type="entry name" value="Pilin-like"/>
</dbReference>
<evidence type="ECO:0000259" key="10">
    <source>
        <dbReference type="Pfam" id="PF02501"/>
    </source>
</evidence>
<evidence type="ECO:0000256" key="1">
    <source>
        <dbReference type="ARBA" id="ARBA00004377"/>
    </source>
</evidence>
<evidence type="ECO:0000256" key="8">
    <source>
        <dbReference type="ARBA" id="ARBA00023136"/>
    </source>
</evidence>